<protein>
    <submittedName>
        <fullName evidence="2">Uncharacterized protein</fullName>
    </submittedName>
</protein>
<feature type="region of interest" description="Disordered" evidence="1">
    <location>
        <begin position="1"/>
        <end position="59"/>
    </location>
</feature>
<organism evidence="2 3">
    <name type="scientific">Paramarasmius palmivorus</name>
    <dbReference type="NCBI Taxonomy" id="297713"/>
    <lineage>
        <taxon>Eukaryota</taxon>
        <taxon>Fungi</taxon>
        <taxon>Dikarya</taxon>
        <taxon>Basidiomycota</taxon>
        <taxon>Agaricomycotina</taxon>
        <taxon>Agaricomycetes</taxon>
        <taxon>Agaricomycetidae</taxon>
        <taxon>Agaricales</taxon>
        <taxon>Marasmiineae</taxon>
        <taxon>Marasmiaceae</taxon>
        <taxon>Paramarasmius</taxon>
    </lineage>
</organism>
<reference evidence="2 3" key="1">
    <citation type="submission" date="2024-01" db="EMBL/GenBank/DDBJ databases">
        <title>A draft genome for a cacao thread blight-causing isolate of Paramarasmius palmivorus.</title>
        <authorList>
            <person name="Baruah I.K."/>
            <person name="Bukari Y."/>
            <person name="Amoako-Attah I."/>
            <person name="Meinhardt L.W."/>
            <person name="Bailey B.A."/>
            <person name="Cohen S.P."/>
        </authorList>
    </citation>
    <scope>NUCLEOTIDE SEQUENCE [LARGE SCALE GENOMIC DNA]</scope>
    <source>
        <strain evidence="2 3">GH-12</strain>
    </source>
</reference>
<name>A0AAW0DFY5_9AGAR</name>
<accession>A0AAW0DFY5</accession>
<dbReference type="Proteomes" id="UP001383192">
    <property type="component" value="Unassembled WGS sequence"/>
</dbReference>
<dbReference type="EMBL" id="JAYKXP010000017">
    <property type="protein sequence ID" value="KAK7049373.1"/>
    <property type="molecule type" value="Genomic_DNA"/>
</dbReference>
<keyword evidence="3" id="KW-1185">Reference proteome</keyword>
<evidence type="ECO:0000313" key="3">
    <source>
        <dbReference type="Proteomes" id="UP001383192"/>
    </source>
</evidence>
<gene>
    <name evidence="2" type="ORF">VNI00_005974</name>
</gene>
<feature type="compositionally biased region" description="Basic and acidic residues" evidence="1">
    <location>
        <begin position="21"/>
        <end position="59"/>
    </location>
</feature>
<evidence type="ECO:0000313" key="2">
    <source>
        <dbReference type="EMBL" id="KAK7049373.1"/>
    </source>
</evidence>
<sequence>MPKSPSKRPRRKATHSPSKAARQEQVEQRRKEREAKRQQKEAEKCRKAEQRQEKAQRKEAWEKYVDEHQRSGSTIHPKYTRVSTLILMSFRDRFHELQTISKGRARKLTTPQLKPDELDTLPCEIRLIRPRGKTFDVQMKLYSLSEVLQLAKLRAQELGVELVWTADLKSRFNKVGLVIKHDYISIAPDDPAPNEIIWEGEDLWYFAVNVQDACLTYCAYTNHTLFKLEPQDVSDLVSKHGWLDLQSVAIRALEIHGGLKRHNQMIINKRKADQKAIEDKYYAVGYHDCQPLKPYSRDLEKMLNDWNEDSWMYDTGRPAPRPTKEQRQRTVLQYGPVWKQCMDDYGSDWMWFHGSGQLLEEVDLTL</sequence>
<proteinExistence type="predicted"/>
<dbReference type="AlphaFoldDB" id="A0AAW0DFY5"/>
<feature type="compositionally biased region" description="Basic residues" evidence="1">
    <location>
        <begin position="1"/>
        <end position="14"/>
    </location>
</feature>
<comment type="caution">
    <text evidence="2">The sequence shown here is derived from an EMBL/GenBank/DDBJ whole genome shotgun (WGS) entry which is preliminary data.</text>
</comment>
<evidence type="ECO:0000256" key="1">
    <source>
        <dbReference type="SAM" id="MobiDB-lite"/>
    </source>
</evidence>